<dbReference type="Pfam" id="PF05725">
    <property type="entry name" value="FNIP"/>
    <property type="match status" value="3"/>
</dbReference>
<dbReference type="Gene3D" id="3.80.10.10">
    <property type="entry name" value="Ribonuclease Inhibitor"/>
    <property type="match status" value="1"/>
</dbReference>
<dbReference type="InterPro" id="IPR051251">
    <property type="entry name" value="STK_FNIP-Repeat"/>
</dbReference>
<accession>D3B1C5</accession>
<dbReference type="GeneID" id="31357621"/>
<name>D3B1C5_HETP5</name>
<evidence type="ECO:0000313" key="1">
    <source>
        <dbReference type="EMBL" id="EFA85099.1"/>
    </source>
</evidence>
<evidence type="ECO:0008006" key="3">
    <source>
        <dbReference type="Google" id="ProtNLM"/>
    </source>
</evidence>
<sequence length="547" mass="62420">MNDFSNISLYLLKKIFSYIDSNFDKLCISLICKSFYIERDSYFNFHNDQTLPNKEYIKGLNLNSYQKFIDNPIELSNLTVSLVDSDRNDPFSIKIENLLSDDSEIPMKYGKVNFNNSYFLDQPMPVLRRSHHIKELSFGYRFNQVVLKNDVLPPYLEKLFITVYKPLERNCFPESLVDLTLQYNHPLTYGALPPNLLELGLRNYEHDIEPGVLPDSLKTLYLSAKFDKPLKVGSLPPNLEFLSLGYQYNKAIEEGVIPRSLKSLNISQVENLTVKFPPDGNLQTIHCHHSFLPQVPESVTKITIDFGVAITGKLTLPNIRSLTIDNMIGNIPRGYIPSTVTKLHMGRNFKLTAQSLRDVLPPGLKILKTGHDYNHIIEPGDLPESLERLELGYFFSQPLKVGSIPKNVKHVLLVNITNETLSPGVLPDGLETLEMRTVLLKGNVFIEPGWIPNSVQNLIMGDTDSIKYDAQSLPTSLYYLKTTMASMIPFEQLPESTQIIDISDTYDEYQLRRISRQNFLFYGDSTSAGFVTSSFIDHMKKCDKEEY</sequence>
<dbReference type="SUPFAM" id="SSF52058">
    <property type="entry name" value="L domain-like"/>
    <property type="match status" value="1"/>
</dbReference>
<dbReference type="PANTHER" id="PTHR32134:SF180">
    <property type="entry name" value="FNIP REPEAT-CONTAINING PROTEIN"/>
    <property type="match status" value="1"/>
</dbReference>
<keyword evidence="2" id="KW-1185">Reference proteome</keyword>
<dbReference type="PANTHER" id="PTHR32134">
    <property type="entry name" value="FNIP REPEAT-CONTAINING PROTEIN"/>
    <property type="match status" value="1"/>
</dbReference>
<comment type="caution">
    <text evidence="1">The sequence shown here is derived from an EMBL/GenBank/DDBJ whole genome shotgun (WGS) entry which is preliminary data.</text>
</comment>
<protein>
    <recommendedName>
        <fullName evidence="3">FNIP repeat-containing protein</fullName>
    </recommendedName>
</protein>
<dbReference type="InParanoid" id="D3B1C5"/>
<reference evidence="1 2" key="1">
    <citation type="journal article" date="2011" name="Genome Res.">
        <title>Phylogeny-wide analysis of social amoeba genomes highlights ancient origins for complex intercellular communication.</title>
        <authorList>
            <person name="Heidel A.J."/>
            <person name="Lawal H.M."/>
            <person name="Felder M."/>
            <person name="Schilde C."/>
            <person name="Helps N.R."/>
            <person name="Tunggal B."/>
            <person name="Rivero F."/>
            <person name="John U."/>
            <person name="Schleicher M."/>
            <person name="Eichinger L."/>
            <person name="Platzer M."/>
            <person name="Noegel A.A."/>
            <person name="Schaap P."/>
            <person name="Gloeckner G."/>
        </authorList>
    </citation>
    <scope>NUCLEOTIDE SEQUENCE [LARGE SCALE GENOMIC DNA]</scope>
    <source>
        <strain evidence="2">ATCC 26659 / Pp 5 / PN500</strain>
    </source>
</reference>
<dbReference type="InterPro" id="IPR032675">
    <property type="entry name" value="LRR_dom_sf"/>
</dbReference>
<dbReference type="InterPro" id="IPR008615">
    <property type="entry name" value="FNIP"/>
</dbReference>
<dbReference type="EMBL" id="ADBJ01000008">
    <property type="protein sequence ID" value="EFA85099.1"/>
    <property type="molecule type" value="Genomic_DNA"/>
</dbReference>
<gene>
    <name evidence="1" type="ORF">PPL_02096</name>
</gene>
<dbReference type="RefSeq" id="XP_020437208.1">
    <property type="nucleotide sequence ID" value="XM_020573091.1"/>
</dbReference>
<proteinExistence type="predicted"/>
<organism evidence="1 2">
    <name type="scientific">Heterostelium pallidum (strain ATCC 26659 / Pp 5 / PN500)</name>
    <name type="common">Cellular slime mold</name>
    <name type="synonym">Polysphondylium pallidum</name>
    <dbReference type="NCBI Taxonomy" id="670386"/>
    <lineage>
        <taxon>Eukaryota</taxon>
        <taxon>Amoebozoa</taxon>
        <taxon>Evosea</taxon>
        <taxon>Eumycetozoa</taxon>
        <taxon>Dictyostelia</taxon>
        <taxon>Acytosteliales</taxon>
        <taxon>Acytosteliaceae</taxon>
        <taxon>Heterostelium</taxon>
    </lineage>
</organism>
<evidence type="ECO:0000313" key="2">
    <source>
        <dbReference type="Proteomes" id="UP000001396"/>
    </source>
</evidence>
<dbReference type="Proteomes" id="UP000001396">
    <property type="component" value="Unassembled WGS sequence"/>
</dbReference>
<dbReference type="AlphaFoldDB" id="D3B1C5"/>